<comment type="caution">
    <text evidence="9">The sequence shown here is derived from an EMBL/GenBank/DDBJ whole genome shotgun (WGS) entry which is preliminary data.</text>
</comment>
<feature type="transmembrane region" description="Helical" evidence="8">
    <location>
        <begin position="81"/>
        <end position="105"/>
    </location>
</feature>
<feature type="binding site" evidence="7">
    <location>
        <position position="80"/>
    </location>
    <ligand>
        <name>Zn(2+)</name>
        <dbReference type="ChEBI" id="CHEBI:29105"/>
        <note>catalytic</note>
    </ligand>
</feature>
<evidence type="ECO:0000256" key="3">
    <source>
        <dbReference type="ARBA" id="ARBA00022692"/>
    </source>
</evidence>
<dbReference type="Pfam" id="PF05875">
    <property type="entry name" value="Ceramidase"/>
    <property type="match status" value="1"/>
</dbReference>
<feature type="non-terminal residue" evidence="9">
    <location>
        <position position="1"/>
    </location>
</feature>
<evidence type="ECO:0000256" key="8">
    <source>
        <dbReference type="SAM" id="Phobius"/>
    </source>
</evidence>
<keyword evidence="6 8" id="KW-0472">Membrane</keyword>
<evidence type="ECO:0000313" key="10">
    <source>
        <dbReference type="Proteomes" id="UP000749646"/>
    </source>
</evidence>
<evidence type="ECO:0000256" key="4">
    <source>
        <dbReference type="ARBA" id="ARBA00022801"/>
    </source>
</evidence>
<keyword evidence="10" id="KW-1185">Reference proteome</keyword>
<feature type="binding site" evidence="7">
    <location>
        <position position="84"/>
    </location>
    <ligand>
        <name>Zn(2+)</name>
        <dbReference type="ChEBI" id="CHEBI:29105"/>
        <note>catalytic</note>
    </ligand>
</feature>
<dbReference type="AlphaFoldDB" id="A0A9P6JBP9"/>
<dbReference type="InterPro" id="IPR008901">
    <property type="entry name" value="ACER"/>
</dbReference>
<dbReference type="GO" id="GO:0016020">
    <property type="term" value="C:membrane"/>
    <property type="evidence" value="ECO:0007669"/>
    <property type="project" value="UniProtKB-SubCell"/>
</dbReference>
<feature type="transmembrane region" description="Helical" evidence="8">
    <location>
        <begin position="24"/>
        <end position="41"/>
    </location>
</feature>
<comment type="similarity">
    <text evidence="2">Belongs to the alkaline ceramidase family.</text>
</comment>
<evidence type="ECO:0000256" key="2">
    <source>
        <dbReference type="ARBA" id="ARBA00009780"/>
    </source>
</evidence>
<dbReference type="Proteomes" id="UP000749646">
    <property type="component" value="Unassembled WGS sequence"/>
</dbReference>
<evidence type="ECO:0000313" key="9">
    <source>
        <dbReference type="EMBL" id="KAF9966806.1"/>
    </source>
</evidence>
<proteinExistence type="inferred from homology"/>
<dbReference type="GO" id="GO:0016811">
    <property type="term" value="F:hydrolase activity, acting on carbon-nitrogen (but not peptide) bonds, in linear amides"/>
    <property type="evidence" value="ECO:0007669"/>
    <property type="project" value="InterPro"/>
</dbReference>
<keyword evidence="4" id="KW-0378">Hydrolase</keyword>
<evidence type="ECO:0000256" key="1">
    <source>
        <dbReference type="ARBA" id="ARBA00004141"/>
    </source>
</evidence>
<sequence>FATLYLVYRVYRARKAEYPDVKRAFELGISLYAFAIVVWMTDLSLCETNVLAWLPESIQNRILQLTIVKEPWIVKDLYLHAWWHVFVSMGLYLLSTVIMLDGLIVQGWRPRIEMRAGGWLPVVTVMGAIADTTSKKGL</sequence>
<dbReference type="OrthoDB" id="187171at2759"/>
<protein>
    <submittedName>
        <fullName evidence="9">Alkaline ceramidase 3</fullName>
    </submittedName>
</protein>
<evidence type="ECO:0000256" key="6">
    <source>
        <dbReference type="ARBA" id="ARBA00023136"/>
    </source>
</evidence>
<evidence type="ECO:0000256" key="7">
    <source>
        <dbReference type="PIRSR" id="PIRSR608901-2"/>
    </source>
</evidence>
<dbReference type="EMBL" id="JAAAHW010005708">
    <property type="protein sequence ID" value="KAF9966806.1"/>
    <property type="molecule type" value="Genomic_DNA"/>
</dbReference>
<keyword evidence="7" id="KW-0479">Metal-binding</keyword>
<name>A0A9P6JBP9_9FUNG</name>
<keyword evidence="7" id="KW-0862">Zinc</keyword>
<accession>A0A9P6JBP9</accession>
<gene>
    <name evidence="9" type="primary">ACER3_1</name>
    <name evidence="9" type="ORF">BGZ65_000233</name>
</gene>
<dbReference type="GO" id="GO:0046872">
    <property type="term" value="F:metal ion binding"/>
    <property type="evidence" value="ECO:0007669"/>
    <property type="project" value="UniProtKB-KW"/>
</dbReference>
<organism evidence="9 10">
    <name type="scientific">Modicella reniformis</name>
    <dbReference type="NCBI Taxonomy" id="1440133"/>
    <lineage>
        <taxon>Eukaryota</taxon>
        <taxon>Fungi</taxon>
        <taxon>Fungi incertae sedis</taxon>
        <taxon>Mucoromycota</taxon>
        <taxon>Mortierellomycotina</taxon>
        <taxon>Mortierellomycetes</taxon>
        <taxon>Mortierellales</taxon>
        <taxon>Mortierellaceae</taxon>
        <taxon>Modicella</taxon>
    </lineage>
</organism>
<comment type="cofactor">
    <cofactor evidence="7">
        <name>Zn(2+)</name>
        <dbReference type="ChEBI" id="CHEBI:29105"/>
    </cofactor>
</comment>
<keyword evidence="3 8" id="KW-0812">Transmembrane</keyword>
<comment type="subcellular location">
    <subcellularLocation>
        <location evidence="1">Membrane</location>
        <topology evidence="1">Multi-pass membrane protein</topology>
    </subcellularLocation>
</comment>
<dbReference type="GO" id="GO:0006672">
    <property type="term" value="P:ceramide metabolic process"/>
    <property type="evidence" value="ECO:0007669"/>
    <property type="project" value="InterPro"/>
</dbReference>
<reference evidence="9" key="1">
    <citation type="journal article" date="2020" name="Fungal Divers.">
        <title>Resolving the Mortierellaceae phylogeny through synthesis of multi-gene phylogenetics and phylogenomics.</title>
        <authorList>
            <person name="Vandepol N."/>
            <person name="Liber J."/>
            <person name="Desiro A."/>
            <person name="Na H."/>
            <person name="Kennedy M."/>
            <person name="Barry K."/>
            <person name="Grigoriev I.V."/>
            <person name="Miller A.N."/>
            <person name="O'Donnell K."/>
            <person name="Stajich J.E."/>
            <person name="Bonito G."/>
        </authorList>
    </citation>
    <scope>NUCLEOTIDE SEQUENCE</scope>
    <source>
        <strain evidence="9">MES-2147</strain>
    </source>
</reference>
<keyword evidence="5 8" id="KW-1133">Transmembrane helix</keyword>
<evidence type="ECO:0000256" key="5">
    <source>
        <dbReference type="ARBA" id="ARBA00022989"/>
    </source>
</evidence>